<reference evidence="9" key="1">
    <citation type="submission" date="2021-01" db="EMBL/GenBank/DDBJ databases">
        <title>Whole genome shotgun sequence of Sphaerisporangium rufum NBRC 109079.</title>
        <authorList>
            <person name="Komaki H."/>
            <person name="Tamura T."/>
        </authorList>
    </citation>
    <scope>NUCLEOTIDE SEQUENCE</scope>
    <source>
        <strain evidence="9">NBRC 109079</strain>
    </source>
</reference>
<evidence type="ECO:0000256" key="2">
    <source>
        <dbReference type="ARBA" id="ARBA00008425"/>
    </source>
</evidence>
<keyword evidence="3 7" id="KW-0479">Metal-binding</keyword>
<dbReference type="GO" id="GO:0005506">
    <property type="term" value="F:iron ion binding"/>
    <property type="evidence" value="ECO:0007669"/>
    <property type="project" value="InterPro"/>
</dbReference>
<accession>A0A919R633</accession>
<dbReference type="InterPro" id="IPR050411">
    <property type="entry name" value="AlphaKG_dependent_hydroxylases"/>
</dbReference>
<keyword evidence="6" id="KW-0045">Antibiotic biosynthesis</keyword>
<dbReference type="Gene3D" id="3.60.130.10">
    <property type="entry name" value="Clavaminate synthase-like"/>
    <property type="match status" value="1"/>
</dbReference>
<dbReference type="PANTHER" id="PTHR10696:SF56">
    <property type="entry name" value="TAUD_TFDA-LIKE DOMAIN-CONTAINING PROTEIN"/>
    <property type="match status" value="1"/>
</dbReference>
<evidence type="ECO:0000259" key="8">
    <source>
        <dbReference type="Pfam" id="PF02668"/>
    </source>
</evidence>
<evidence type="ECO:0000256" key="4">
    <source>
        <dbReference type="ARBA" id="ARBA00023002"/>
    </source>
</evidence>
<dbReference type="PIRSF" id="PIRSF019543">
    <property type="entry name" value="Clavaminate_syn"/>
    <property type="match status" value="1"/>
</dbReference>
<proteinExistence type="inferred from homology"/>
<dbReference type="Proteomes" id="UP000655287">
    <property type="component" value="Unassembled WGS sequence"/>
</dbReference>
<dbReference type="PANTHER" id="PTHR10696">
    <property type="entry name" value="GAMMA-BUTYROBETAINE HYDROXYLASE-RELATED"/>
    <property type="match status" value="1"/>
</dbReference>
<keyword evidence="4" id="KW-0560">Oxidoreductase</keyword>
<dbReference type="GO" id="GO:0017000">
    <property type="term" value="P:antibiotic biosynthetic process"/>
    <property type="evidence" value="ECO:0007669"/>
    <property type="project" value="UniProtKB-KW"/>
</dbReference>
<comment type="caution">
    <text evidence="9">The sequence shown here is derived from an EMBL/GenBank/DDBJ whole genome shotgun (WGS) entry which is preliminary data.</text>
</comment>
<evidence type="ECO:0000256" key="3">
    <source>
        <dbReference type="ARBA" id="ARBA00022723"/>
    </source>
</evidence>
<evidence type="ECO:0000313" key="10">
    <source>
        <dbReference type="Proteomes" id="UP000655287"/>
    </source>
</evidence>
<dbReference type="SUPFAM" id="SSF51197">
    <property type="entry name" value="Clavaminate synthase-like"/>
    <property type="match status" value="1"/>
</dbReference>
<sequence length="305" mass="32627">MPDTRRGARLRLPPGQAAEVARWSAAGASGAYGGDRPAGEPAEAAVPEWPAGLVPEVAAAAARFGRDLGAAGVLRVAGVAVPAGLPPTPGRPYVEVRRPVGTERLLLALAGLAGEVISFADWHGGDRVQNLYPLPDQATGQSASNAVHLEMHTETAFRPNTPDGVILLCLRPDQEARTLVCDLLDLWPRFDEATRRALAEPAFAFRLPGGTTTEPKPVVTRWRDRPRFNYADALCATGPGHDAALRTLREAIAAEAATVTLRAGDLLFIDNVHVVHGRTGYRPRYDGTDRWLQRCLIRAAPVGAR</sequence>
<evidence type="ECO:0000256" key="6">
    <source>
        <dbReference type="ARBA" id="ARBA00023194"/>
    </source>
</evidence>
<gene>
    <name evidence="9" type="ORF">Sru01_28090</name>
</gene>
<dbReference type="InterPro" id="IPR014503">
    <property type="entry name" value="Clavaminate_syn-like"/>
</dbReference>
<feature type="domain" description="TauD/TfdA-like" evidence="8">
    <location>
        <begin position="135"/>
        <end position="295"/>
    </location>
</feature>
<feature type="binding site" evidence="7">
    <location>
        <position position="276"/>
    </location>
    <ligand>
        <name>Fe cation</name>
        <dbReference type="ChEBI" id="CHEBI:24875"/>
    </ligand>
</feature>
<keyword evidence="10" id="KW-1185">Reference proteome</keyword>
<evidence type="ECO:0000313" key="9">
    <source>
        <dbReference type="EMBL" id="GII77827.1"/>
    </source>
</evidence>
<organism evidence="9 10">
    <name type="scientific">Sphaerisporangium rufum</name>
    <dbReference type="NCBI Taxonomy" id="1381558"/>
    <lineage>
        <taxon>Bacteria</taxon>
        <taxon>Bacillati</taxon>
        <taxon>Actinomycetota</taxon>
        <taxon>Actinomycetes</taxon>
        <taxon>Streptosporangiales</taxon>
        <taxon>Streptosporangiaceae</taxon>
        <taxon>Sphaerisporangium</taxon>
    </lineage>
</organism>
<dbReference type="Pfam" id="PF02668">
    <property type="entry name" value="TauD"/>
    <property type="match status" value="1"/>
</dbReference>
<evidence type="ECO:0000256" key="5">
    <source>
        <dbReference type="ARBA" id="ARBA00023004"/>
    </source>
</evidence>
<dbReference type="GO" id="GO:0016491">
    <property type="term" value="F:oxidoreductase activity"/>
    <property type="evidence" value="ECO:0007669"/>
    <property type="project" value="UniProtKB-KW"/>
</dbReference>
<dbReference type="AlphaFoldDB" id="A0A919R633"/>
<dbReference type="InterPro" id="IPR042098">
    <property type="entry name" value="TauD-like_sf"/>
</dbReference>
<dbReference type="InterPro" id="IPR003819">
    <property type="entry name" value="TauD/TfdA-like"/>
</dbReference>
<dbReference type="EMBL" id="BOOU01000041">
    <property type="protein sequence ID" value="GII77827.1"/>
    <property type="molecule type" value="Genomic_DNA"/>
</dbReference>
<evidence type="ECO:0000256" key="7">
    <source>
        <dbReference type="PIRSR" id="PIRSR019543-2"/>
    </source>
</evidence>
<protein>
    <recommendedName>
        <fullName evidence="8">TauD/TfdA-like domain-containing protein</fullName>
    </recommendedName>
</protein>
<name>A0A919R633_9ACTN</name>
<keyword evidence="5 7" id="KW-0408">Iron</keyword>
<comment type="cofactor">
    <cofactor evidence="1">
        <name>Fe(2+)</name>
        <dbReference type="ChEBI" id="CHEBI:29033"/>
    </cofactor>
</comment>
<evidence type="ECO:0000256" key="1">
    <source>
        <dbReference type="ARBA" id="ARBA00001954"/>
    </source>
</evidence>
<comment type="similarity">
    <text evidence="2">Belongs to the clavaminate synthase family.</text>
</comment>
<dbReference type="RefSeq" id="WP_203984842.1">
    <property type="nucleotide sequence ID" value="NZ_BOOU01000041.1"/>
</dbReference>